<dbReference type="STRING" id="456900.A0A151I6X5"/>
<reference evidence="1 2" key="1">
    <citation type="submission" date="2016-03" db="EMBL/GenBank/DDBJ databases">
        <title>Cyphomyrmex costatus WGS genome.</title>
        <authorList>
            <person name="Nygaard S."/>
            <person name="Hu H."/>
            <person name="Boomsma J."/>
            <person name="Zhang G."/>
        </authorList>
    </citation>
    <scope>NUCLEOTIDE SEQUENCE [LARGE SCALE GENOMIC DNA]</scope>
    <source>
        <strain evidence="1">MS0001</strain>
        <tissue evidence="1">Whole body</tissue>
    </source>
</reference>
<accession>A0A151I6X5</accession>
<evidence type="ECO:0000313" key="2">
    <source>
        <dbReference type="Proteomes" id="UP000078542"/>
    </source>
</evidence>
<dbReference type="AlphaFoldDB" id="A0A151I6X5"/>
<dbReference type="Proteomes" id="UP000078542">
    <property type="component" value="Unassembled WGS sequence"/>
</dbReference>
<gene>
    <name evidence="1" type="ORF">ALC62_15460</name>
</gene>
<sequence length="260" mass="29679">MTARVRFVLKPVNACHSYDLIAKPIKYLSQTELESYNTNRKKISIRTPNIYLPKAFTKATISLLSKKNDFRLRLLSVDSHLSNFPENNIFNAVPSPWICNLPHSLHLSHPTQSIIREIFIKCCLNSSFNTCASAPPDPIDFQVILVNYLAEPTNILNTNVCLYESQNNFRLLADGKAKSPGTVDRTFFRQFQDSFQEKSLMRLACRNINQTVIKVTAQIGSNSVLLSRHISAPTCCVKRKHLMIRSDIKQYCTYYKITCV</sequence>
<proteinExistence type="predicted"/>
<organism evidence="1 2">
    <name type="scientific">Cyphomyrmex costatus</name>
    <dbReference type="NCBI Taxonomy" id="456900"/>
    <lineage>
        <taxon>Eukaryota</taxon>
        <taxon>Metazoa</taxon>
        <taxon>Ecdysozoa</taxon>
        <taxon>Arthropoda</taxon>
        <taxon>Hexapoda</taxon>
        <taxon>Insecta</taxon>
        <taxon>Pterygota</taxon>
        <taxon>Neoptera</taxon>
        <taxon>Endopterygota</taxon>
        <taxon>Hymenoptera</taxon>
        <taxon>Apocrita</taxon>
        <taxon>Aculeata</taxon>
        <taxon>Formicoidea</taxon>
        <taxon>Formicidae</taxon>
        <taxon>Myrmicinae</taxon>
        <taxon>Cyphomyrmex</taxon>
    </lineage>
</organism>
<name>A0A151I6X5_9HYME</name>
<protein>
    <submittedName>
        <fullName evidence="1">Uncharacterized protein</fullName>
    </submittedName>
</protein>
<keyword evidence="2" id="KW-1185">Reference proteome</keyword>
<evidence type="ECO:0000313" key="1">
    <source>
        <dbReference type="EMBL" id="KYM93925.1"/>
    </source>
</evidence>
<dbReference type="EMBL" id="KQ978451">
    <property type="protein sequence ID" value="KYM93925.1"/>
    <property type="molecule type" value="Genomic_DNA"/>
</dbReference>